<comment type="function">
    <text evidence="6">Component of the anaphase promoting complex/cyclosome (APC/C), a cell cycle-regulated E3 ubiquitin-protein ligase complex that controls progression through mitosis and the G1 phase of the cell cycle.</text>
</comment>
<dbReference type="InterPro" id="IPR001680">
    <property type="entry name" value="WD40_rpt"/>
</dbReference>
<dbReference type="SUPFAM" id="SSF82171">
    <property type="entry name" value="DPP6 N-terminal domain-like"/>
    <property type="match status" value="1"/>
</dbReference>
<keyword evidence="1 7" id="KW-0853">WD repeat</keyword>
<reference evidence="10 11" key="1">
    <citation type="submission" date="2020-02" db="EMBL/GenBank/DDBJ databases">
        <title>Draft genome sequence of Haematococcus lacustris strain NIES-144.</title>
        <authorList>
            <person name="Morimoto D."/>
            <person name="Nakagawa S."/>
            <person name="Yoshida T."/>
            <person name="Sawayama S."/>
        </authorList>
    </citation>
    <scope>NUCLEOTIDE SEQUENCE [LARGE SCALE GENOMIC DNA]</scope>
    <source>
        <strain evidence="10 11">NIES-144</strain>
    </source>
</reference>
<evidence type="ECO:0000313" key="10">
    <source>
        <dbReference type="EMBL" id="GFH26172.1"/>
    </source>
</evidence>
<feature type="non-terminal residue" evidence="10">
    <location>
        <position position="246"/>
    </location>
</feature>
<sequence>MNSNTTGLNPPTPGNTTSPHGTSKSIKLNFSKTPGGSKKLDRFIPLRPALDVDLANLQLTKENTGNGADGSEGASLSPSRDEFQRALAGQLGIDQSGRILAFRQKAPAPPEGHDNNLRGLYTDNLGPAPAKKNFRHIPQTQERILDAPDLVDDYYLNLLDWSCNNSIAIALGSTVYLWNAATGSVEELCTLPNEGDYVGSVAWSADGAYLAVGTSDAKVQIWDASRCKQIRELAGHTNRVSAVAWA</sequence>
<comment type="caution">
    <text evidence="10">The sequence shown here is derived from an EMBL/GenBank/DDBJ whole genome shotgun (WGS) entry which is preliminary data.</text>
</comment>
<keyword evidence="2 10" id="KW-0132">Cell division</keyword>
<dbReference type="Gene3D" id="2.130.10.10">
    <property type="entry name" value="YVTN repeat-like/Quinoprotein amine dehydrogenase"/>
    <property type="match status" value="1"/>
</dbReference>
<dbReference type="GO" id="GO:0010997">
    <property type="term" value="F:anaphase-promoting complex binding"/>
    <property type="evidence" value="ECO:0007669"/>
    <property type="project" value="InterPro"/>
</dbReference>
<dbReference type="PANTHER" id="PTHR19918">
    <property type="entry name" value="CELL DIVISION CYCLE 20 CDC20 FIZZY -RELATED"/>
    <property type="match status" value="1"/>
</dbReference>
<evidence type="ECO:0000256" key="2">
    <source>
        <dbReference type="ARBA" id="ARBA00022618"/>
    </source>
</evidence>
<evidence type="ECO:0000256" key="1">
    <source>
        <dbReference type="ARBA" id="ARBA00022574"/>
    </source>
</evidence>
<evidence type="ECO:0000256" key="7">
    <source>
        <dbReference type="PROSITE-ProRule" id="PRU00221"/>
    </source>
</evidence>
<dbReference type="GO" id="GO:0031145">
    <property type="term" value="P:anaphase-promoting complex-dependent catabolic process"/>
    <property type="evidence" value="ECO:0007669"/>
    <property type="project" value="TreeGrafter"/>
</dbReference>
<gene>
    <name evidence="10" type="ORF">HaLaN_24273</name>
</gene>
<proteinExistence type="predicted"/>
<dbReference type="PANTHER" id="PTHR19918:SF8">
    <property type="entry name" value="FI02843P"/>
    <property type="match status" value="1"/>
</dbReference>
<evidence type="ECO:0000256" key="6">
    <source>
        <dbReference type="ARBA" id="ARBA00023425"/>
    </source>
</evidence>
<dbReference type="Proteomes" id="UP000485058">
    <property type="component" value="Unassembled WGS sequence"/>
</dbReference>
<evidence type="ECO:0000256" key="3">
    <source>
        <dbReference type="ARBA" id="ARBA00022737"/>
    </source>
</evidence>
<protein>
    <submittedName>
        <fullName evidence="10">Cell division cycle protein 20</fullName>
    </submittedName>
</protein>
<dbReference type="InterPro" id="IPR015943">
    <property type="entry name" value="WD40/YVTN_repeat-like_dom_sf"/>
</dbReference>
<accession>A0A6A0A4R7</accession>
<dbReference type="Pfam" id="PF12894">
    <property type="entry name" value="ANAPC4_WD40"/>
    <property type="match status" value="1"/>
</dbReference>
<dbReference type="EMBL" id="BLLF01003044">
    <property type="protein sequence ID" value="GFH26172.1"/>
    <property type="molecule type" value="Genomic_DNA"/>
</dbReference>
<dbReference type="GO" id="GO:1905786">
    <property type="term" value="P:positive regulation of anaphase-promoting complex-dependent catabolic process"/>
    <property type="evidence" value="ECO:0007669"/>
    <property type="project" value="TreeGrafter"/>
</dbReference>
<evidence type="ECO:0000313" key="11">
    <source>
        <dbReference type="Proteomes" id="UP000485058"/>
    </source>
</evidence>
<evidence type="ECO:0000256" key="4">
    <source>
        <dbReference type="ARBA" id="ARBA00022776"/>
    </source>
</evidence>
<organism evidence="10 11">
    <name type="scientific">Haematococcus lacustris</name>
    <name type="common">Green alga</name>
    <name type="synonym">Haematococcus pluvialis</name>
    <dbReference type="NCBI Taxonomy" id="44745"/>
    <lineage>
        <taxon>Eukaryota</taxon>
        <taxon>Viridiplantae</taxon>
        <taxon>Chlorophyta</taxon>
        <taxon>core chlorophytes</taxon>
        <taxon>Chlorophyceae</taxon>
        <taxon>CS clade</taxon>
        <taxon>Chlamydomonadales</taxon>
        <taxon>Haematococcaceae</taxon>
        <taxon>Haematococcus</taxon>
    </lineage>
</organism>
<feature type="compositionally biased region" description="Low complexity" evidence="8">
    <location>
        <begin position="1"/>
        <end position="23"/>
    </location>
</feature>
<evidence type="ECO:0000256" key="8">
    <source>
        <dbReference type="SAM" id="MobiDB-lite"/>
    </source>
</evidence>
<dbReference type="GO" id="GO:1990757">
    <property type="term" value="F:ubiquitin ligase activator activity"/>
    <property type="evidence" value="ECO:0007669"/>
    <property type="project" value="TreeGrafter"/>
</dbReference>
<dbReference type="InterPro" id="IPR024977">
    <property type="entry name" value="Apc4-like_WD40_dom"/>
</dbReference>
<dbReference type="InterPro" id="IPR033010">
    <property type="entry name" value="Cdc20/Fizzy"/>
</dbReference>
<feature type="domain" description="Anaphase-promoting complex subunit 4-like WD40" evidence="9">
    <location>
        <begin position="191"/>
        <end position="246"/>
    </location>
</feature>
<keyword evidence="4" id="KW-0498">Mitosis</keyword>
<keyword evidence="11" id="KW-1185">Reference proteome</keyword>
<dbReference type="PROSITE" id="PS50294">
    <property type="entry name" value="WD_REPEATS_REGION"/>
    <property type="match status" value="1"/>
</dbReference>
<dbReference type="GO" id="GO:0051301">
    <property type="term" value="P:cell division"/>
    <property type="evidence" value="ECO:0007669"/>
    <property type="project" value="UniProtKB-KW"/>
</dbReference>
<dbReference type="PROSITE" id="PS50082">
    <property type="entry name" value="WD_REPEATS_2"/>
    <property type="match status" value="1"/>
</dbReference>
<keyword evidence="5" id="KW-0131">Cell cycle</keyword>
<evidence type="ECO:0000256" key="5">
    <source>
        <dbReference type="ARBA" id="ARBA00023306"/>
    </source>
</evidence>
<feature type="region of interest" description="Disordered" evidence="8">
    <location>
        <begin position="1"/>
        <end position="39"/>
    </location>
</feature>
<feature type="region of interest" description="Disordered" evidence="8">
    <location>
        <begin position="61"/>
        <end position="82"/>
    </location>
</feature>
<dbReference type="SMART" id="SM00320">
    <property type="entry name" value="WD40"/>
    <property type="match status" value="1"/>
</dbReference>
<dbReference type="AlphaFoldDB" id="A0A6A0A4R7"/>
<feature type="repeat" description="WD" evidence="7">
    <location>
        <begin position="191"/>
        <end position="232"/>
    </location>
</feature>
<keyword evidence="3" id="KW-0677">Repeat</keyword>
<feature type="compositionally biased region" description="Polar residues" evidence="8">
    <location>
        <begin position="24"/>
        <end position="34"/>
    </location>
</feature>
<name>A0A6A0A4R7_HAELA</name>
<evidence type="ECO:0000259" key="9">
    <source>
        <dbReference type="Pfam" id="PF12894"/>
    </source>
</evidence>
<dbReference type="GO" id="GO:0005680">
    <property type="term" value="C:anaphase-promoting complex"/>
    <property type="evidence" value="ECO:0007669"/>
    <property type="project" value="TreeGrafter"/>
</dbReference>